<reference evidence="8 9" key="1">
    <citation type="submission" date="2019-07" db="EMBL/GenBank/DDBJ databases">
        <title>Whole genome shotgun sequence of Microvirga aerophila NBRC 106136.</title>
        <authorList>
            <person name="Hosoyama A."/>
            <person name="Uohara A."/>
            <person name="Ohji S."/>
            <person name="Ichikawa N."/>
        </authorList>
    </citation>
    <scope>NUCLEOTIDE SEQUENCE [LARGE SCALE GENOMIC DNA]</scope>
    <source>
        <strain evidence="8 9">NBRC 106136</strain>
    </source>
</reference>
<gene>
    <name evidence="8" type="ORF">MAE02_17300</name>
</gene>
<evidence type="ECO:0000256" key="3">
    <source>
        <dbReference type="ARBA" id="ARBA00022630"/>
    </source>
</evidence>
<keyword evidence="3" id="KW-0285">Flavoprotein</keyword>
<dbReference type="InterPro" id="IPR038299">
    <property type="entry name" value="DAO_C_sf"/>
</dbReference>
<dbReference type="Pfam" id="PF16901">
    <property type="entry name" value="DAO_C"/>
    <property type="match status" value="1"/>
</dbReference>
<dbReference type="GO" id="GO:0004368">
    <property type="term" value="F:glycerol-3-phosphate dehydrogenase (quinone) activity"/>
    <property type="evidence" value="ECO:0007669"/>
    <property type="project" value="InterPro"/>
</dbReference>
<evidence type="ECO:0000313" key="8">
    <source>
        <dbReference type="EMBL" id="GEO14034.1"/>
    </source>
</evidence>
<dbReference type="Gene3D" id="1.10.8.870">
    <property type="entry name" value="Alpha-glycerophosphate oxidase, cap domain"/>
    <property type="match status" value="1"/>
</dbReference>
<feature type="domain" description="Alpha-glycerophosphate oxidase C-terminal" evidence="7">
    <location>
        <begin position="349"/>
        <end position="402"/>
    </location>
</feature>
<dbReference type="SUPFAM" id="SSF51905">
    <property type="entry name" value="FAD/NAD(P)-binding domain"/>
    <property type="match status" value="1"/>
</dbReference>
<dbReference type="PANTHER" id="PTHR11985:SF15">
    <property type="entry name" value="GLYCEROL-3-PHOSPHATE DEHYDROGENASE, MITOCHONDRIAL"/>
    <property type="match status" value="1"/>
</dbReference>
<dbReference type="InterPro" id="IPR031656">
    <property type="entry name" value="DAO_C"/>
</dbReference>
<dbReference type="PANTHER" id="PTHR11985">
    <property type="entry name" value="GLYCEROL-3-PHOSPHATE DEHYDROGENASE"/>
    <property type="match status" value="1"/>
</dbReference>
<dbReference type="InterPro" id="IPR006076">
    <property type="entry name" value="FAD-dep_OxRdtase"/>
</dbReference>
<dbReference type="AlphaFoldDB" id="A0A512BQ24"/>
<comment type="cofactor">
    <cofactor evidence="1">
        <name>FAD</name>
        <dbReference type="ChEBI" id="CHEBI:57692"/>
    </cofactor>
</comment>
<keyword evidence="4" id="KW-0274">FAD</keyword>
<proteinExistence type="inferred from homology"/>
<evidence type="ECO:0000256" key="2">
    <source>
        <dbReference type="ARBA" id="ARBA00007330"/>
    </source>
</evidence>
<dbReference type="Gene3D" id="3.30.9.10">
    <property type="entry name" value="D-Amino Acid Oxidase, subunit A, domain 2"/>
    <property type="match status" value="1"/>
</dbReference>
<evidence type="ECO:0000256" key="1">
    <source>
        <dbReference type="ARBA" id="ARBA00001974"/>
    </source>
</evidence>
<dbReference type="EMBL" id="BJYU01000018">
    <property type="protein sequence ID" value="GEO14034.1"/>
    <property type="molecule type" value="Genomic_DNA"/>
</dbReference>
<sequence length="428" mass="48160">MECRTQLMKTMPERLNKHTFFFPVFRDRMYPGWKVDLGYRALGLFGSRDAPLNYRRLPAKAAARQFGLVQLMDQSRLDSVGVFTEYQYNWAERICLDTVLDAEQCGATVRNYTKAVKLEPLPGRSWLVTLEDMREPGSTVQVRASILINAAGPWADQVNGQAVQNPRKRLVGIKGVNVMVKLPDECHGLGMETISSIGQPFYCMPWGKYHFFGPTEAVFDGNPEDVRVLPEEVEFILNEANKLFPSLALSREDVVYTWSGVRPRTASTGHEGVKSLTIHDMEGDGMPNALTLTGTPIMLHRHAGRAIARKVKQMLRPSQKEKPLSYEAKLFPENQNSPPIDYDFPGVKVADLRHAAAHEHVETLVDLLFRRVPLGWNIGMGLSSARHAAEAVADILDWDEERVTAEVSNYTHFVQENFNPSWPAPVQG</sequence>
<comment type="similarity">
    <text evidence="2">Belongs to the FAD-dependent glycerol-3-phosphate dehydrogenase family.</text>
</comment>
<evidence type="ECO:0000313" key="9">
    <source>
        <dbReference type="Proteomes" id="UP000321085"/>
    </source>
</evidence>
<dbReference type="Gene3D" id="3.50.50.60">
    <property type="entry name" value="FAD/NAD(P)-binding domain"/>
    <property type="match status" value="1"/>
</dbReference>
<dbReference type="InterPro" id="IPR000447">
    <property type="entry name" value="G3P_DH_FAD-dep"/>
</dbReference>
<name>A0A512BQ24_9HYPH</name>
<evidence type="ECO:0000259" key="7">
    <source>
        <dbReference type="Pfam" id="PF16901"/>
    </source>
</evidence>
<comment type="caution">
    <text evidence="8">The sequence shown here is derived from an EMBL/GenBank/DDBJ whole genome shotgun (WGS) entry which is preliminary data.</text>
</comment>
<keyword evidence="5" id="KW-0560">Oxidoreductase</keyword>
<feature type="domain" description="FAD dependent oxidoreductase" evidence="6">
    <location>
        <begin position="80"/>
        <end position="308"/>
    </location>
</feature>
<dbReference type="Proteomes" id="UP000321085">
    <property type="component" value="Unassembled WGS sequence"/>
</dbReference>
<dbReference type="InterPro" id="IPR036188">
    <property type="entry name" value="FAD/NAD-bd_sf"/>
</dbReference>
<dbReference type="Pfam" id="PF01266">
    <property type="entry name" value="DAO"/>
    <property type="match status" value="1"/>
</dbReference>
<evidence type="ECO:0000256" key="4">
    <source>
        <dbReference type="ARBA" id="ARBA00022827"/>
    </source>
</evidence>
<organism evidence="8 9">
    <name type="scientific">Microvirga aerophila</name>
    <dbReference type="NCBI Taxonomy" id="670291"/>
    <lineage>
        <taxon>Bacteria</taxon>
        <taxon>Pseudomonadati</taxon>
        <taxon>Pseudomonadota</taxon>
        <taxon>Alphaproteobacteria</taxon>
        <taxon>Hyphomicrobiales</taxon>
        <taxon>Methylobacteriaceae</taxon>
        <taxon>Microvirga</taxon>
    </lineage>
</organism>
<keyword evidence="9" id="KW-1185">Reference proteome</keyword>
<evidence type="ECO:0000256" key="5">
    <source>
        <dbReference type="ARBA" id="ARBA00023002"/>
    </source>
</evidence>
<protein>
    <submittedName>
        <fullName evidence="8">FAD-dependent oxidoreductase</fullName>
    </submittedName>
</protein>
<dbReference type="GO" id="GO:0046168">
    <property type="term" value="P:glycerol-3-phosphate catabolic process"/>
    <property type="evidence" value="ECO:0007669"/>
    <property type="project" value="TreeGrafter"/>
</dbReference>
<accession>A0A512BQ24</accession>
<evidence type="ECO:0000259" key="6">
    <source>
        <dbReference type="Pfam" id="PF01266"/>
    </source>
</evidence>